<dbReference type="AlphaFoldDB" id="A0A7C9DTN3"/>
<accession>A0A7C9DTN3</accession>
<evidence type="ECO:0000256" key="2">
    <source>
        <dbReference type="SAM" id="Phobius"/>
    </source>
</evidence>
<keyword evidence="2" id="KW-0812">Transmembrane</keyword>
<protein>
    <submittedName>
        <fullName evidence="3">Uncharacterized protein</fullName>
    </submittedName>
</protein>
<evidence type="ECO:0000313" key="3">
    <source>
        <dbReference type="EMBL" id="MBA4649386.1"/>
    </source>
</evidence>
<organism evidence="3">
    <name type="scientific">Opuntia streptacantha</name>
    <name type="common">Prickly pear cactus</name>
    <name type="synonym">Opuntia cardona</name>
    <dbReference type="NCBI Taxonomy" id="393608"/>
    <lineage>
        <taxon>Eukaryota</taxon>
        <taxon>Viridiplantae</taxon>
        <taxon>Streptophyta</taxon>
        <taxon>Embryophyta</taxon>
        <taxon>Tracheophyta</taxon>
        <taxon>Spermatophyta</taxon>
        <taxon>Magnoliopsida</taxon>
        <taxon>eudicotyledons</taxon>
        <taxon>Gunneridae</taxon>
        <taxon>Pentapetalae</taxon>
        <taxon>Caryophyllales</taxon>
        <taxon>Cactineae</taxon>
        <taxon>Cactaceae</taxon>
        <taxon>Opuntioideae</taxon>
        <taxon>Opuntia</taxon>
    </lineage>
</organism>
<feature type="compositionally biased region" description="Basic and acidic residues" evidence="1">
    <location>
        <begin position="109"/>
        <end position="124"/>
    </location>
</feature>
<feature type="region of interest" description="Disordered" evidence="1">
    <location>
        <begin position="91"/>
        <end position="124"/>
    </location>
</feature>
<feature type="region of interest" description="Disordered" evidence="1">
    <location>
        <begin position="32"/>
        <end position="55"/>
    </location>
</feature>
<proteinExistence type="predicted"/>
<dbReference type="PANTHER" id="PTHR36374">
    <property type="entry name" value="OS01G0969000 PROTEIN"/>
    <property type="match status" value="1"/>
</dbReference>
<keyword evidence="2" id="KW-1133">Transmembrane helix</keyword>
<dbReference type="PANTHER" id="PTHR36374:SF1">
    <property type="entry name" value="OS01G0969000 PROTEIN"/>
    <property type="match status" value="1"/>
</dbReference>
<name>A0A7C9DTN3_OPUST</name>
<sequence length="196" mass="22325">MRPNFCVIRQITSSQFISTVNTAVFRIPKGYFSEPPALKNNDRRRPLTPPEGEMAQSEVTEIVVRLPEPPSQEPPNNPFLSLISKFLPKPQEVKTEPEPKADSVNTEESVNRADGEEDYRSNSKPEVVRFPVQKPDVPPLKVENEEAEKDTNPIVLWQVYALGGFIILRWAWAKWQERKAKTKKDSSNEDQPPSDS</sequence>
<feature type="compositionally biased region" description="Basic and acidic residues" evidence="1">
    <location>
        <begin position="91"/>
        <end position="101"/>
    </location>
</feature>
<keyword evidence="2" id="KW-0472">Membrane</keyword>
<evidence type="ECO:0000256" key="1">
    <source>
        <dbReference type="SAM" id="MobiDB-lite"/>
    </source>
</evidence>
<reference evidence="3" key="1">
    <citation type="journal article" date="2013" name="J. Plant Res.">
        <title>Effect of fungi and light on seed germination of three Opuntia species from semiarid lands of central Mexico.</title>
        <authorList>
            <person name="Delgado-Sanchez P."/>
            <person name="Jimenez-Bremont J.F."/>
            <person name="Guerrero-Gonzalez Mde L."/>
            <person name="Flores J."/>
        </authorList>
    </citation>
    <scope>NUCLEOTIDE SEQUENCE</scope>
    <source>
        <tissue evidence="3">Cladode</tissue>
    </source>
</reference>
<feature type="transmembrane region" description="Helical" evidence="2">
    <location>
        <begin position="154"/>
        <end position="172"/>
    </location>
</feature>
<reference evidence="3" key="2">
    <citation type="submission" date="2020-07" db="EMBL/GenBank/DDBJ databases">
        <authorList>
            <person name="Vera ALvarez R."/>
            <person name="Arias-Moreno D.M."/>
            <person name="Jimenez-Jacinto V."/>
            <person name="Jimenez-Bremont J.F."/>
            <person name="Swaminathan K."/>
            <person name="Moose S.P."/>
            <person name="Guerrero-Gonzalez M.L."/>
            <person name="Marino-Ramirez L."/>
            <person name="Landsman D."/>
            <person name="Rodriguez-Kessler M."/>
            <person name="Delgado-Sanchez P."/>
        </authorList>
    </citation>
    <scope>NUCLEOTIDE SEQUENCE</scope>
    <source>
        <tissue evidence="3">Cladode</tissue>
    </source>
</reference>
<dbReference type="GO" id="GO:0009507">
    <property type="term" value="C:chloroplast"/>
    <property type="evidence" value="ECO:0007669"/>
    <property type="project" value="TreeGrafter"/>
</dbReference>
<dbReference type="EMBL" id="GISG01160365">
    <property type="protein sequence ID" value="MBA4649386.1"/>
    <property type="molecule type" value="Transcribed_RNA"/>
</dbReference>